<keyword evidence="2" id="KW-1185">Reference proteome</keyword>
<sequence>MAGWICSPAPLLERALDAAAPAGAVASIVDLTQVDFLAVAGLRVLHRAAARAALHERWFAVVADTYALTRVLDLVDLGHEIALYGSLSEAFRAADRSTGPLVRR</sequence>
<accession>A0ACD5BDU8</accession>
<name>A0ACD5BDU8_9PSEU</name>
<organism evidence="1 2">
    <name type="scientific">Amycolatopsis coloradensis</name>
    <dbReference type="NCBI Taxonomy" id="76021"/>
    <lineage>
        <taxon>Bacteria</taxon>
        <taxon>Bacillati</taxon>
        <taxon>Actinomycetota</taxon>
        <taxon>Actinomycetes</taxon>
        <taxon>Pseudonocardiales</taxon>
        <taxon>Pseudonocardiaceae</taxon>
        <taxon>Amycolatopsis</taxon>
    </lineage>
</organism>
<proteinExistence type="predicted"/>
<protein>
    <submittedName>
        <fullName evidence="1">STAS domain-containing protein</fullName>
    </submittedName>
</protein>
<dbReference type="EMBL" id="CP150484">
    <property type="protein sequence ID" value="WYW17614.1"/>
    <property type="molecule type" value="Genomic_DNA"/>
</dbReference>
<evidence type="ECO:0000313" key="1">
    <source>
        <dbReference type="EMBL" id="WYW17614.1"/>
    </source>
</evidence>
<evidence type="ECO:0000313" key="2">
    <source>
        <dbReference type="Proteomes" id="UP001456344"/>
    </source>
</evidence>
<reference evidence="1" key="1">
    <citation type="submission" date="2023-10" db="EMBL/GenBank/DDBJ databases">
        <title>Whole genome sequencing of actinobacterial strain Amycolatopsis sp. (BCA-696) identifies the underlying plant growth-promoting genes.</title>
        <authorList>
            <person name="Gandham P."/>
            <person name="Vadla N."/>
            <person name="Saji A."/>
            <person name="Srinivas V."/>
            <person name="Ruperao P."/>
            <person name="Selvanayagam S."/>
            <person name="Saxena R.K."/>
            <person name="Rathore A."/>
            <person name="Gopalakrishnan S."/>
            <person name="Thakur V."/>
        </authorList>
    </citation>
    <scope>NUCLEOTIDE SEQUENCE</scope>
    <source>
        <strain evidence="1">BCA-696</strain>
    </source>
</reference>
<dbReference type="Proteomes" id="UP001456344">
    <property type="component" value="Chromosome"/>
</dbReference>
<gene>
    <name evidence="1" type="ORF">LCL61_18865</name>
</gene>